<dbReference type="Proteomes" id="UP000032141">
    <property type="component" value="Chromosome C2"/>
</dbReference>
<dbReference type="EnsemblPlants" id="Bo2g116240.1">
    <property type="protein sequence ID" value="Bo2g116240.1"/>
    <property type="gene ID" value="Bo2g116240"/>
</dbReference>
<proteinExistence type="predicted"/>
<dbReference type="Gramene" id="Bo2g116240.1">
    <property type="protein sequence ID" value="Bo2g116240.1"/>
    <property type="gene ID" value="Bo2g116240"/>
</dbReference>
<dbReference type="Pfam" id="PF04827">
    <property type="entry name" value="Plant_tran"/>
    <property type="match status" value="1"/>
</dbReference>
<dbReference type="AlphaFoldDB" id="A0A0D3ATG2"/>
<keyword evidence="2" id="KW-1185">Reference proteome</keyword>
<reference evidence="1" key="2">
    <citation type="submission" date="2015-03" db="UniProtKB">
        <authorList>
            <consortium name="EnsemblPlants"/>
        </authorList>
    </citation>
    <scope>IDENTIFICATION</scope>
</reference>
<dbReference type="PANTHER" id="PTHR47150">
    <property type="entry name" value="OS12G0169200 PROTEIN"/>
    <property type="match status" value="1"/>
</dbReference>
<organism evidence="1 2">
    <name type="scientific">Brassica oleracea var. oleracea</name>
    <dbReference type="NCBI Taxonomy" id="109376"/>
    <lineage>
        <taxon>Eukaryota</taxon>
        <taxon>Viridiplantae</taxon>
        <taxon>Streptophyta</taxon>
        <taxon>Embryophyta</taxon>
        <taxon>Tracheophyta</taxon>
        <taxon>Spermatophyta</taxon>
        <taxon>Magnoliopsida</taxon>
        <taxon>eudicotyledons</taxon>
        <taxon>Gunneridae</taxon>
        <taxon>Pentapetalae</taxon>
        <taxon>rosids</taxon>
        <taxon>malvids</taxon>
        <taxon>Brassicales</taxon>
        <taxon>Brassicaceae</taxon>
        <taxon>Brassiceae</taxon>
        <taxon>Brassica</taxon>
    </lineage>
</organism>
<dbReference type="PANTHER" id="PTHR47150:SF7">
    <property type="entry name" value="NUCLEASE"/>
    <property type="match status" value="1"/>
</dbReference>
<accession>A0A0D3ATG2</accession>
<evidence type="ECO:0000313" key="1">
    <source>
        <dbReference type="EnsemblPlants" id="Bo2g116240.1"/>
    </source>
</evidence>
<protein>
    <submittedName>
        <fullName evidence="1">Uncharacterized protein</fullName>
    </submittedName>
</protein>
<dbReference type="STRING" id="109376.A0A0D3ATG2"/>
<reference evidence="1 2" key="1">
    <citation type="journal article" date="2014" name="Genome Biol.">
        <title>Transcriptome and methylome profiling reveals relics of genome dominance in the mesopolyploid Brassica oleracea.</title>
        <authorList>
            <person name="Parkin I.A."/>
            <person name="Koh C."/>
            <person name="Tang H."/>
            <person name="Robinson S.J."/>
            <person name="Kagale S."/>
            <person name="Clarke W.E."/>
            <person name="Town C.D."/>
            <person name="Nixon J."/>
            <person name="Krishnakumar V."/>
            <person name="Bidwell S.L."/>
            <person name="Denoeud F."/>
            <person name="Belcram H."/>
            <person name="Links M.G."/>
            <person name="Just J."/>
            <person name="Clarke C."/>
            <person name="Bender T."/>
            <person name="Huebert T."/>
            <person name="Mason A.S."/>
            <person name="Pires J.C."/>
            <person name="Barker G."/>
            <person name="Moore J."/>
            <person name="Walley P.G."/>
            <person name="Manoli S."/>
            <person name="Batley J."/>
            <person name="Edwards D."/>
            <person name="Nelson M.N."/>
            <person name="Wang X."/>
            <person name="Paterson A.H."/>
            <person name="King G."/>
            <person name="Bancroft I."/>
            <person name="Chalhoub B."/>
            <person name="Sharpe A.G."/>
        </authorList>
    </citation>
    <scope>NUCLEOTIDE SEQUENCE</scope>
    <source>
        <strain evidence="1 2">cv. TO1000</strain>
    </source>
</reference>
<dbReference type="InterPro" id="IPR006912">
    <property type="entry name" value="Harbinger_derived_prot"/>
</dbReference>
<dbReference type="eggNOG" id="ENOG502QR5Z">
    <property type="taxonomic scope" value="Eukaryota"/>
</dbReference>
<dbReference type="HOGENOM" id="CLU_012390_2_4_1"/>
<name>A0A0D3ATG2_BRAOL</name>
<evidence type="ECO:0000313" key="2">
    <source>
        <dbReference type="Proteomes" id="UP000032141"/>
    </source>
</evidence>
<sequence length="167" mass="19153">MFSKLAQSTPPPANYIIQGQEYNMVYYLADGIYSNWSTIVQTISDPQGPKKFFFAARQKACRKDVECAFGVLQSMIAIIKDDVAFGRNKYCMTTCIIMSNMIIEGERDINAPIRDAREVPVLQLEMAINKNTRFQQFLARDLQIKNKEAHLSLRNALIDPYMGELWE</sequence>